<evidence type="ECO:0000313" key="2">
    <source>
        <dbReference type="Proteomes" id="UP001182171"/>
    </source>
</evidence>
<organism evidence="1 2">
    <name type="scientific">Escherichia phage vB_EcoP_PAS7</name>
    <dbReference type="NCBI Taxonomy" id="3053875"/>
    <lineage>
        <taxon>Viruses</taxon>
        <taxon>Duplodnaviria</taxon>
        <taxon>Heunggongvirae</taxon>
        <taxon>Uroviricota</taxon>
        <taxon>Caudoviricetes</taxon>
        <taxon>Autographivirales</taxon>
        <taxon>Autoscriptoviridae</taxon>
        <taxon>Slopekvirinae</taxon>
        <taxon>Cepavirus</taxon>
        <taxon>Cepavirus PAS7</taxon>
    </lineage>
</organism>
<name>A0AA51VIE4_9CAUD</name>
<reference evidence="1" key="1">
    <citation type="submission" date="2023-05" db="EMBL/GenBank/DDBJ databases">
        <title>Complete genome sequence of three non-O157 smooth Escherichia coli infecting phages.</title>
        <authorList>
            <person name="Pas C."/>
            <person name="Briers Y."/>
            <person name="Fieseler L."/>
        </authorList>
    </citation>
    <scope>NUCLEOTIDE SEQUENCE</scope>
</reference>
<dbReference type="Proteomes" id="UP001182171">
    <property type="component" value="Segment"/>
</dbReference>
<proteinExistence type="predicted"/>
<keyword evidence="2" id="KW-1185">Reference proteome</keyword>
<sequence length="896" mass="96281">MPINPQRQGLNLSPVQLQATQQNFQTGIGAAAVDESGQARSAAISKFLSDAVGGFQEQAQVYGAKAAVQGALDAQNAVNTAAEKDERVKQQNFLLRDSYESGYVSAAVSRELTDWRTSALQRAQEAAANGLSDDEFRLQEQESTAKFSDQLSKWLPSLDKQAAIATLEQVRTSSAANFTAFQENRAKVARAKADTTLDQNLTASGQEFFTRVQEGNVAAADLAIVSGMGAVLGANHLDKDDKIAKVKDYLVSVAQNTDDPLVIDRLQKIATEQLGINSVDVNKALLSEFKRAGNQMEASVRFNIADQLESLKGASPEQQEATLARIRSDVQRYGQLGVLGAGTQLDIWASASKVRDEAADKYAFQVALDTKQPSAVLAGMYGGDVDKARKAIENNFPDDPTGNANLLQYGKTAKDAFIVQRAHERTSKLMADTLASLDSLGEDGTVSAANNAAIASWVQFYQSGGDLDRVSLSSAVPEEYRGIIQRAAAQGQSNASNIILDDVRRLARNKASGRYDNLPANPPEAAIDAESTANWFSFGDTADAQRTEGRVALQEEYKALYRSNPELLVGKSPEDINTLLKGNIQSRKIEVEVAGKPRHVYLPAGTKIQDFMGSYRGDAEQFRTALSQQIQVSVDAVADPSKVDRVIVQAGTAGAQAQNLTATVITTDGIMQNISIDNEQVQQLAQQGYNEALAGGIKIGEQAIGSRPATFWDADNGRTISLNVNGKNSVGLPPAVYSDIIATTAQFEGFRATKAKGSVGFGLHDNSGLPVPDKLTPEQGVELLKGAMEKQYIPAVQKQLKGITQDPSALKVLVDLNYHGGNGSSMPVADVLRKLKDANKSPVGYANNNADSFDTQAVVGLNVLKQQPAYKQAQASRKKYLETNYWQAVQAVRLGQ</sequence>
<evidence type="ECO:0000313" key="1">
    <source>
        <dbReference type="EMBL" id="WMX18821.1"/>
    </source>
</evidence>
<protein>
    <submittedName>
        <fullName evidence="1">Internal virion protein B</fullName>
    </submittedName>
</protein>
<dbReference type="EMBL" id="OQ921331">
    <property type="protein sequence ID" value="WMX18821.1"/>
    <property type="molecule type" value="Genomic_DNA"/>
</dbReference>
<accession>A0AA51VIE4</accession>